<accession>A0A814HDL4</accession>
<dbReference type="EMBL" id="CAJNOT010000521">
    <property type="protein sequence ID" value="CAF1009450.1"/>
    <property type="molecule type" value="Genomic_DNA"/>
</dbReference>
<dbReference type="Gene3D" id="3.40.630.30">
    <property type="match status" value="1"/>
</dbReference>
<dbReference type="InterPro" id="IPR016181">
    <property type="entry name" value="Acyl_CoA_acyltransferase"/>
</dbReference>
<sequence>MASNDEYEIALIENENDARLCAKLLAEEFASHNPLSTFHQTTAEQSFDQWVWPFMIDAFNEKLSFFVRHRPTNEIIAAIIASDLYLYCKKHPYDASSPATHDPIMNLISEMIDQFVHHDFDQELKPNMVLFIMAGATRSEHVCKGVGAQLRTYICNYARDTKGFQYAFVQTSNPATRHIYIKKMNGKEMRVVDPATWLWKNDNDNDSSCPLKDYKDEPIVNILVNLTERK</sequence>
<dbReference type="Proteomes" id="UP000663889">
    <property type="component" value="Unassembled WGS sequence"/>
</dbReference>
<dbReference type="SUPFAM" id="SSF55729">
    <property type="entry name" value="Acyl-CoA N-acyltransferases (Nat)"/>
    <property type="match status" value="1"/>
</dbReference>
<comment type="caution">
    <text evidence="1">The sequence shown here is derived from an EMBL/GenBank/DDBJ whole genome shotgun (WGS) entry which is preliminary data.</text>
</comment>
<evidence type="ECO:0000313" key="1">
    <source>
        <dbReference type="EMBL" id="CAF1009450.1"/>
    </source>
</evidence>
<dbReference type="AlphaFoldDB" id="A0A814HDL4"/>
<evidence type="ECO:0000313" key="3">
    <source>
        <dbReference type="EMBL" id="CAF4017227.1"/>
    </source>
</evidence>
<dbReference type="EMBL" id="CAJOBD010005029">
    <property type="protein sequence ID" value="CAF4017227.1"/>
    <property type="molecule type" value="Genomic_DNA"/>
</dbReference>
<dbReference type="Proteomes" id="UP000663864">
    <property type="component" value="Unassembled WGS sequence"/>
</dbReference>
<name>A0A814HDL4_9BILA</name>
<evidence type="ECO:0008006" key="5">
    <source>
        <dbReference type="Google" id="ProtNLM"/>
    </source>
</evidence>
<evidence type="ECO:0000313" key="4">
    <source>
        <dbReference type="Proteomes" id="UP000663864"/>
    </source>
</evidence>
<gene>
    <name evidence="3" type="ORF">JBS370_LOCUS27189</name>
    <name evidence="2" type="ORF">SEV965_LOCUS38294</name>
    <name evidence="1" type="ORF">ZHD862_LOCUS12958</name>
</gene>
<dbReference type="Proteomes" id="UP000663836">
    <property type="component" value="Unassembled WGS sequence"/>
</dbReference>
<reference evidence="1" key="1">
    <citation type="submission" date="2021-02" db="EMBL/GenBank/DDBJ databases">
        <authorList>
            <person name="Nowell W R."/>
        </authorList>
    </citation>
    <scope>NUCLEOTIDE SEQUENCE</scope>
</reference>
<evidence type="ECO:0000313" key="2">
    <source>
        <dbReference type="EMBL" id="CAF1543865.1"/>
    </source>
</evidence>
<protein>
    <recommendedName>
        <fullName evidence="5">N-acetyltransferase domain-containing protein</fullName>
    </recommendedName>
</protein>
<proteinExistence type="predicted"/>
<organism evidence="1 4">
    <name type="scientific">Rotaria sordida</name>
    <dbReference type="NCBI Taxonomy" id="392033"/>
    <lineage>
        <taxon>Eukaryota</taxon>
        <taxon>Metazoa</taxon>
        <taxon>Spiralia</taxon>
        <taxon>Gnathifera</taxon>
        <taxon>Rotifera</taxon>
        <taxon>Eurotatoria</taxon>
        <taxon>Bdelloidea</taxon>
        <taxon>Philodinida</taxon>
        <taxon>Philodinidae</taxon>
        <taxon>Rotaria</taxon>
    </lineage>
</organism>
<dbReference type="EMBL" id="CAJNOU010009124">
    <property type="protein sequence ID" value="CAF1543865.1"/>
    <property type="molecule type" value="Genomic_DNA"/>
</dbReference>